<keyword evidence="2" id="KW-0328">Glycosyltransferase</keyword>
<dbReference type="InterPro" id="IPR001173">
    <property type="entry name" value="Glyco_trans_2-like"/>
</dbReference>
<dbReference type="Gene3D" id="3.90.550.10">
    <property type="entry name" value="Spore Coat Polysaccharide Biosynthesis Protein SpsA, Chain A"/>
    <property type="match status" value="1"/>
</dbReference>
<dbReference type="EMBL" id="JBBMEO010000013">
    <property type="protein sequence ID" value="MEQ2362317.1"/>
    <property type="molecule type" value="Genomic_DNA"/>
</dbReference>
<protein>
    <submittedName>
        <fullName evidence="2">Glycosyltransferase</fullName>
        <ecNumber evidence="2">2.4.-.-</ecNumber>
    </submittedName>
</protein>
<organism evidence="2 3">
    <name type="scientific">Faecalibacterium tardum</name>
    <dbReference type="NCBI Taxonomy" id="3133156"/>
    <lineage>
        <taxon>Bacteria</taxon>
        <taxon>Bacillati</taxon>
        <taxon>Bacillota</taxon>
        <taxon>Clostridia</taxon>
        <taxon>Eubacteriales</taxon>
        <taxon>Oscillospiraceae</taxon>
        <taxon>Faecalibacterium</taxon>
    </lineage>
</organism>
<proteinExistence type="predicted"/>
<evidence type="ECO:0000313" key="2">
    <source>
        <dbReference type="EMBL" id="MEQ2362317.1"/>
    </source>
</evidence>
<name>A0ABV1AWU1_9FIRM</name>
<dbReference type="Pfam" id="PF00535">
    <property type="entry name" value="Glycos_transf_2"/>
    <property type="match status" value="1"/>
</dbReference>
<dbReference type="InterPro" id="IPR029044">
    <property type="entry name" value="Nucleotide-diphossugar_trans"/>
</dbReference>
<dbReference type="PANTHER" id="PTHR22916">
    <property type="entry name" value="GLYCOSYLTRANSFERASE"/>
    <property type="match status" value="1"/>
</dbReference>
<comment type="caution">
    <text evidence="2">The sequence shown here is derived from an EMBL/GenBank/DDBJ whole genome shotgun (WGS) entry which is preliminary data.</text>
</comment>
<reference evidence="2 3" key="1">
    <citation type="submission" date="2024-03" db="EMBL/GenBank/DDBJ databases">
        <title>Human intestinal bacterial collection.</title>
        <authorList>
            <person name="Pauvert C."/>
            <person name="Hitch T.C.A."/>
            <person name="Clavel T."/>
        </authorList>
    </citation>
    <scope>NUCLEOTIDE SEQUENCE [LARGE SCALE GENOMIC DNA]</scope>
    <source>
        <strain evidence="2 3">CLA-AA-H175</strain>
    </source>
</reference>
<dbReference type="EC" id="2.4.-.-" evidence="2"/>
<keyword evidence="3" id="KW-1185">Reference proteome</keyword>
<dbReference type="PANTHER" id="PTHR22916:SF3">
    <property type="entry name" value="UDP-GLCNAC:BETAGAL BETA-1,3-N-ACETYLGLUCOSAMINYLTRANSFERASE-LIKE PROTEIN 1"/>
    <property type="match status" value="1"/>
</dbReference>
<evidence type="ECO:0000259" key="1">
    <source>
        <dbReference type="Pfam" id="PF00535"/>
    </source>
</evidence>
<dbReference type="SUPFAM" id="SSF53448">
    <property type="entry name" value="Nucleotide-diphospho-sugar transferases"/>
    <property type="match status" value="1"/>
</dbReference>
<keyword evidence="2" id="KW-0808">Transferase</keyword>
<dbReference type="GO" id="GO:0016757">
    <property type="term" value="F:glycosyltransferase activity"/>
    <property type="evidence" value="ECO:0007669"/>
    <property type="project" value="UniProtKB-KW"/>
</dbReference>
<sequence length="338" mass="39691">MRRMLLVAGKEKYKFMCETKHKEVAVSVICNTYNHGPYIKDALEGFVSQKTNFNYEVLIHDDASTDNTADIIREYERKYPELIKPIYQKENQYSKGVNITSTFHLPRLKGRYVALCEGDDYWTDSGKLQRQFDAMEAHPELDICAHTVSKVQASNSQFLCNIAPSDKETVFSTEEVIAGGGGFVATNSLFYRRELLENQPEFLKYCPLDYSLQIHGALRGGMLYLPDNMAIYRFLVAGSWTRRIENKEYADAQRYIIKRMLDMVNEETENRYASVIHKAKLQLDFMYYQNADDYKELHTGELRNLYNEQPMSWKLKIYIKEHFPWLLKLYRKCMKEKQ</sequence>
<accession>A0ABV1AWU1</accession>
<evidence type="ECO:0000313" key="3">
    <source>
        <dbReference type="Proteomes" id="UP001457197"/>
    </source>
</evidence>
<gene>
    <name evidence="2" type="ORF">WMO44_09200</name>
</gene>
<dbReference type="Proteomes" id="UP001457197">
    <property type="component" value="Unassembled WGS sequence"/>
</dbReference>
<feature type="domain" description="Glycosyltransferase 2-like" evidence="1">
    <location>
        <begin position="27"/>
        <end position="161"/>
    </location>
</feature>